<keyword evidence="4" id="KW-1185">Reference proteome</keyword>
<dbReference type="PANTHER" id="PTHR13016:SF0">
    <property type="entry name" value="AMME SYNDROME CANDIDATE GENE 1 PROTEIN"/>
    <property type="match status" value="1"/>
</dbReference>
<dbReference type="InterPro" id="IPR002733">
    <property type="entry name" value="AMMECR1_domain"/>
</dbReference>
<dbReference type="EMBL" id="KL584834">
    <property type="protein sequence ID" value="KEQ62522.1"/>
    <property type="molecule type" value="Genomic_DNA"/>
</dbReference>
<dbReference type="GeneID" id="63915253"/>
<dbReference type="InterPro" id="IPR027485">
    <property type="entry name" value="AMMECR1_N"/>
</dbReference>
<evidence type="ECO:0000256" key="1">
    <source>
        <dbReference type="SAM" id="MobiDB-lite"/>
    </source>
</evidence>
<feature type="domain" description="AMMECR1" evidence="2">
    <location>
        <begin position="73"/>
        <end position="276"/>
    </location>
</feature>
<accession>A0A074VXT8</accession>
<dbReference type="Pfam" id="PF01871">
    <property type="entry name" value="AMMECR1"/>
    <property type="match status" value="1"/>
</dbReference>
<dbReference type="Proteomes" id="UP000030672">
    <property type="component" value="Unassembled WGS sequence"/>
</dbReference>
<organism evidence="3 4">
    <name type="scientific">Aureobasidium melanogenum (strain CBS 110374)</name>
    <name type="common">Aureobasidium pullulans var. melanogenum</name>
    <dbReference type="NCBI Taxonomy" id="1043003"/>
    <lineage>
        <taxon>Eukaryota</taxon>
        <taxon>Fungi</taxon>
        <taxon>Dikarya</taxon>
        <taxon>Ascomycota</taxon>
        <taxon>Pezizomycotina</taxon>
        <taxon>Dothideomycetes</taxon>
        <taxon>Dothideomycetidae</taxon>
        <taxon>Dothideales</taxon>
        <taxon>Saccotheciaceae</taxon>
        <taxon>Aureobasidium</taxon>
    </lineage>
</organism>
<dbReference type="RefSeq" id="XP_040879545.1">
    <property type="nucleotide sequence ID" value="XM_041021880.1"/>
</dbReference>
<dbReference type="HOGENOM" id="CLU_052828_2_1_1"/>
<dbReference type="STRING" id="1043003.A0A074VXT8"/>
<evidence type="ECO:0000259" key="2">
    <source>
        <dbReference type="PROSITE" id="PS51112"/>
    </source>
</evidence>
<feature type="compositionally biased region" description="Low complexity" evidence="1">
    <location>
        <begin position="74"/>
        <end position="110"/>
    </location>
</feature>
<dbReference type="PANTHER" id="PTHR13016">
    <property type="entry name" value="AMMECR1 HOMOLOG"/>
    <property type="match status" value="1"/>
</dbReference>
<feature type="compositionally biased region" description="Acidic residues" evidence="1">
    <location>
        <begin position="37"/>
        <end position="54"/>
    </location>
</feature>
<dbReference type="AlphaFoldDB" id="A0A074VXT8"/>
<proteinExistence type="predicted"/>
<feature type="region of interest" description="Disordered" evidence="1">
    <location>
        <begin position="33"/>
        <end position="110"/>
    </location>
</feature>
<gene>
    <name evidence="3" type="ORF">M437DRAFT_49703</name>
</gene>
<reference evidence="3 4" key="1">
    <citation type="journal article" date="2014" name="BMC Genomics">
        <title>Genome sequencing of four Aureobasidium pullulans varieties: biotechnological potential, stress tolerance, and description of new species.</title>
        <authorList>
            <person name="Gostin Ar C."/>
            <person name="Ohm R.A."/>
            <person name="Kogej T."/>
            <person name="Sonjak S."/>
            <person name="Turk M."/>
            <person name="Zajc J."/>
            <person name="Zalar P."/>
            <person name="Grube M."/>
            <person name="Sun H."/>
            <person name="Han J."/>
            <person name="Sharma A."/>
            <person name="Chiniquy J."/>
            <person name="Ngan C.Y."/>
            <person name="Lipzen A."/>
            <person name="Barry K."/>
            <person name="Grigoriev I.V."/>
            <person name="Gunde-Cimerman N."/>
        </authorList>
    </citation>
    <scope>NUCLEOTIDE SEQUENCE [LARGE SCALE GENOMIC DNA]</scope>
    <source>
        <strain evidence="3 4">CBS 110374</strain>
    </source>
</reference>
<dbReference type="NCBIfam" id="TIGR00296">
    <property type="entry name" value="TIGR00296 family protein"/>
    <property type="match status" value="1"/>
</dbReference>
<evidence type="ECO:0000313" key="4">
    <source>
        <dbReference type="Proteomes" id="UP000030672"/>
    </source>
</evidence>
<dbReference type="InterPro" id="IPR023473">
    <property type="entry name" value="AMMECR1"/>
</dbReference>
<dbReference type="PROSITE" id="PS51112">
    <property type="entry name" value="AMMECR1"/>
    <property type="match status" value="1"/>
</dbReference>
<protein>
    <recommendedName>
        <fullName evidence="2">AMMECR1 domain-containing protein</fullName>
    </recommendedName>
</protein>
<name>A0A074VXT8_AURM1</name>
<dbReference type="Gene3D" id="3.30.700.20">
    <property type="entry name" value="Hypothetical protein ph0010, domain 1"/>
    <property type="match status" value="1"/>
</dbReference>
<evidence type="ECO:0000313" key="3">
    <source>
        <dbReference type="EMBL" id="KEQ62522.1"/>
    </source>
</evidence>
<dbReference type="SUPFAM" id="SSF143447">
    <property type="entry name" value="AMMECR1-like"/>
    <property type="match status" value="1"/>
</dbReference>
<dbReference type="InterPro" id="IPR036071">
    <property type="entry name" value="AMMECR1_dom_sf"/>
</dbReference>
<sequence length="283" mass="31453">MATKAHCAYCFESLVASFEKRQPLSLSQVEQLWTEQYGEEEDDITDVDGEDEPEPSPSRVPAISRLVNRVTPKSNSSSSSLTSRSTQNSASTQASTSSSRTSLSSRSNISPSDSYPLFVTWNTISPRSHQKSLRGCIGTFKPLPLEEGLADYALTSAFEDSRFPPIPSSQLSQLQCCVTLLTNFSNPTHDIMAWEVGKHGIRISFTYQGKKLGATYLPDVAKEQGWTKEEALVSLMRKAGWSGRKDDWRKVAAGMELVTYEGKKVDLSYAEFKEWSDKIRVKA</sequence>